<dbReference type="AlphaFoldDB" id="A0AAE3MFQ7"/>
<evidence type="ECO:0000313" key="4">
    <source>
        <dbReference type="Proteomes" id="UP001207408"/>
    </source>
</evidence>
<keyword evidence="1" id="KW-0378">Hydrolase</keyword>
<feature type="domain" description="Sialate O-acetylesterase" evidence="2">
    <location>
        <begin position="411"/>
        <end position="530"/>
    </location>
</feature>
<dbReference type="Proteomes" id="UP001207408">
    <property type="component" value="Unassembled WGS sequence"/>
</dbReference>
<dbReference type="PANTHER" id="PTHR22901:SF0">
    <property type="entry name" value="SIALATE O-ACETYLESTERASE"/>
    <property type="match status" value="1"/>
</dbReference>
<dbReference type="InterPro" id="IPR005181">
    <property type="entry name" value="SASA"/>
</dbReference>
<sequence>MRKLILILISIIFTLQYANAKVSVAKIFTSNMVLQQGLENPVWGWADKNEKIVVEFAGKTIKTKADKSGKWKISLPALGYGGPYNMVIKGENEIKLDNILIGEVWVCSGQSNMEWTVDNVNNSDQEIQEAQYPNLRMFNVQKHVSQHPAKDIAGGEWEVCSPASVGHFSAVGYFFARHLLKDLNVPVGMINSSWGGTVAETWISPESIEKDPDMHTALSQLKKIDLSTLNQEKKNKIAALFNGTIPSKSHVIQDNTIPEAIINLKDQEWKTIEVPGLWEHKGYNDIDGIAWFRTSFSLTAEEAMLPATLFLGPIDDQDITWVNGKFVGTTQSYNIDRIYNVKENILKEGENVILIRIKDTGGLGGIYGNNSQLQVKTGSKNISLAGNWEVKFTEVFPTYENLNPNEYPTLLYNGMIDPIISYGIKGAIWYQGESNADRAMQYRRIFKTLINDWRNKWQLGDFPFFWVQLANFMQAKDQPEDSDWAELREAQTMTLELANTGMASAIDIGNAFDIHPRNKQDVGKRLALNALKTAYAKDIVHSGPMYDFMEIKDRTVIIHFKETANGLMLKDRYGYLKAFAIAGADKKFHWAKGKLLDDNKVIIYSDKVADPVAVRFGWADNPDDLNLFNSEGLPAVPFRTDDW</sequence>
<dbReference type="Pfam" id="PF03629">
    <property type="entry name" value="SASA"/>
    <property type="match status" value="2"/>
</dbReference>
<feature type="domain" description="Sialate O-acetylesterase" evidence="2">
    <location>
        <begin position="103"/>
        <end position="205"/>
    </location>
</feature>
<dbReference type="Gene3D" id="3.40.50.1110">
    <property type="entry name" value="SGNH hydrolase"/>
    <property type="match status" value="2"/>
</dbReference>
<comment type="caution">
    <text evidence="3">The sequence shown here is derived from an EMBL/GenBank/DDBJ whole genome shotgun (WGS) entry which is preliminary data.</text>
</comment>
<dbReference type="SUPFAM" id="SSF52266">
    <property type="entry name" value="SGNH hydrolase"/>
    <property type="match status" value="1"/>
</dbReference>
<evidence type="ECO:0000259" key="2">
    <source>
        <dbReference type="Pfam" id="PF03629"/>
    </source>
</evidence>
<dbReference type="GO" id="GO:0005975">
    <property type="term" value="P:carbohydrate metabolic process"/>
    <property type="evidence" value="ECO:0007669"/>
    <property type="project" value="TreeGrafter"/>
</dbReference>
<gene>
    <name evidence="3" type="ORF">OM074_14660</name>
</gene>
<evidence type="ECO:0000313" key="3">
    <source>
        <dbReference type="EMBL" id="MCW3806876.1"/>
    </source>
</evidence>
<dbReference type="InterPro" id="IPR008979">
    <property type="entry name" value="Galactose-bd-like_sf"/>
</dbReference>
<dbReference type="GO" id="GO:0001681">
    <property type="term" value="F:sialate O-acetylesterase activity"/>
    <property type="evidence" value="ECO:0007669"/>
    <property type="project" value="InterPro"/>
</dbReference>
<proteinExistence type="predicted"/>
<dbReference type="EMBL" id="JAPDPI010000031">
    <property type="protein sequence ID" value="MCW3806876.1"/>
    <property type="molecule type" value="Genomic_DNA"/>
</dbReference>
<organism evidence="3 4">
    <name type="scientific">Plebeiibacterium marinum</name>
    <dbReference type="NCBI Taxonomy" id="2992111"/>
    <lineage>
        <taxon>Bacteria</taxon>
        <taxon>Pseudomonadati</taxon>
        <taxon>Bacteroidota</taxon>
        <taxon>Bacteroidia</taxon>
        <taxon>Marinilabiliales</taxon>
        <taxon>Marinilabiliaceae</taxon>
        <taxon>Plebeiibacterium</taxon>
    </lineage>
</organism>
<dbReference type="RefSeq" id="WP_301200738.1">
    <property type="nucleotide sequence ID" value="NZ_JAPDPI010000031.1"/>
</dbReference>
<dbReference type="SUPFAM" id="SSF49785">
    <property type="entry name" value="Galactose-binding domain-like"/>
    <property type="match status" value="1"/>
</dbReference>
<protein>
    <submittedName>
        <fullName evidence="3">Sialate O-acetylesterase</fullName>
    </submittedName>
</protein>
<dbReference type="PANTHER" id="PTHR22901">
    <property type="entry name" value="SIALATE O-ACETYLESTERASE"/>
    <property type="match status" value="1"/>
</dbReference>
<keyword evidence="4" id="KW-1185">Reference proteome</keyword>
<evidence type="ECO:0000256" key="1">
    <source>
        <dbReference type="ARBA" id="ARBA00022801"/>
    </source>
</evidence>
<accession>A0AAE3MFQ7</accession>
<name>A0AAE3MFQ7_9BACT</name>
<dbReference type="InterPro" id="IPR039329">
    <property type="entry name" value="SIAE"/>
</dbReference>
<dbReference type="InterPro" id="IPR036514">
    <property type="entry name" value="SGNH_hydro_sf"/>
</dbReference>
<reference evidence="3" key="1">
    <citation type="submission" date="2022-10" db="EMBL/GenBank/DDBJ databases">
        <authorList>
            <person name="Yu W.X."/>
        </authorList>
    </citation>
    <scope>NUCLEOTIDE SEQUENCE</scope>
    <source>
        <strain evidence="3">D04</strain>
    </source>
</reference>